<reference evidence="2 3" key="1">
    <citation type="submission" date="2023-06" db="EMBL/GenBank/DDBJ databases">
        <authorList>
            <person name="Oyuntsetseg B."/>
            <person name="Kim S.B."/>
        </authorList>
    </citation>
    <scope>NUCLEOTIDE SEQUENCE [LARGE SCALE GENOMIC DNA]</scope>
    <source>
        <strain evidence="2 3">2-15</strain>
    </source>
</reference>
<keyword evidence="1" id="KW-0812">Transmembrane</keyword>
<sequence length="185" mass="20207">MANPYAFSMSPDRWVPPDLVGRIRAISIRWGSISITLGLLLIIAIPIFGYSLPTFYDPSTVLTVGLGVISACCLVISGIGLIVARSYVSTGYLKQRKEYTAIGVQLGTLIPAWLATIVFVPWYALSVTTSGNYSDQEQLHFTATIVLYILLPVIAALGVTINLAIAYFLFFSSRHRSQFRSAPQA</sequence>
<dbReference type="Proteomes" id="UP001236014">
    <property type="component" value="Chromosome"/>
</dbReference>
<evidence type="ECO:0000313" key="2">
    <source>
        <dbReference type="EMBL" id="WIX78148.1"/>
    </source>
</evidence>
<keyword evidence="1" id="KW-0472">Membrane</keyword>
<dbReference type="RefSeq" id="WP_285968875.1">
    <property type="nucleotide sequence ID" value="NZ_CP127294.1"/>
</dbReference>
<organism evidence="2 3">
    <name type="scientific">Amycolatopsis carbonis</name>
    <dbReference type="NCBI Taxonomy" id="715471"/>
    <lineage>
        <taxon>Bacteria</taxon>
        <taxon>Bacillati</taxon>
        <taxon>Actinomycetota</taxon>
        <taxon>Actinomycetes</taxon>
        <taxon>Pseudonocardiales</taxon>
        <taxon>Pseudonocardiaceae</taxon>
        <taxon>Amycolatopsis</taxon>
    </lineage>
</organism>
<feature type="transmembrane region" description="Helical" evidence="1">
    <location>
        <begin position="64"/>
        <end position="88"/>
    </location>
</feature>
<evidence type="ECO:0000256" key="1">
    <source>
        <dbReference type="SAM" id="Phobius"/>
    </source>
</evidence>
<keyword evidence="3" id="KW-1185">Reference proteome</keyword>
<keyword evidence="1" id="KW-1133">Transmembrane helix</keyword>
<name>A0A9Y2IGX9_9PSEU</name>
<accession>A0A9Y2IGX9</accession>
<feature type="transmembrane region" description="Helical" evidence="1">
    <location>
        <begin position="100"/>
        <end position="125"/>
    </location>
</feature>
<evidence type="ECO:0000313" key="3">
    <source>
        <dbReference type="Proteomes" id="UP001236014"/>
    </source>
</evidence>
<gene>
    <name evidence="2" type="ORF">QRX50_43345</name>
</gene>
<protein>
    <submittedName>
        <fullName evidence="2">Uncharacterized protein</fullName>
    </submittedName>
</protein>
<dbReference type="KEGG" id="acab:QRX50_43345"/>
<dbReference type="EMBL" id="CP127294">
    <property type="protein sequence ID" value="WIX78148.1"/>
    <property type="molecule type" value="Genomic_DNA"/>
</dbReference>
<feature type="transmembrane region" description="Helical" evidence="1">
    <location>
        <begin position="145"/>
        <end position="170"/>
    </location>
</feature>
<dbReference type="AlphaFoldDB" id="A0A9Y2IGX9"/>
<proteinExistence type="predicted"/>
<feature type="transmembrane region" description="Helical" evidence="1">
    <location>
        <begin position="30"/>
        <end position="52"/>
    </location>
</feature>